<dbReference type="SUPFAM" id="SSF103084">
    <property type="entry name" value="Holliday junction resolvase RusA"/>
    <property type="match status" value="1"/>
</dbReference>
<dbReference type="GO" id="GO:0006281">
    <property type="term" value="P:DNA repair"/>
    <property type="evidence" value="ECO:0007669"/>
    <property type="project" value="InterPro"/>
</dbReference>
<dbReference type="InterPro" id="IPR036614">
    <property type="entry name" value="RusA-like_sf"/>
</dbReference>
<dbReference type="GO" id="GO:0006310">
    <property type="term" value="P:DNA recombination"/>
    <property type="evidence" value="ECO:0007669"/>
    <property type="project" value="InterPro"/>
</dbReference>
<protein>
    <submittedName>
        <fullName evidence="1">Uncharacterized protein</fullName>
    </submittedName>
</protein>
<dbReference type="RefSeq" id="WP_027698799.1">
    <property type="nucleotide sequence ID" value="NZ_DF820487.1"/>
</dbReference>
<keyword evidence="2" id="KW-1185">Reference proteome</keyword>
<evidence type="ECO:0000313" key="1">
    <source>
        <dbReference type="EMBL" id="GAK30713.1"/>
    </source>
</evidence>
<dbReference type="eggNOG" id="COG4570">
    <property type="taxonomic scope" value="Bacteria"/>
</dbReference>
<dbReference type="AlphaFoldDB" id="A0A069CU09"/>
<dbReference type="Proteomes" id="UP000030643">
    <property type="component" value="Unassembled WGS sequence"/>
</dbReference>
<evidence type="ECO:0000313" key="2">
    <source>
        <dbReference type="Proteomes" id="UP000030643"/>
    </source>
</evidence>
<reference evidence="2" key="1">
    <citation type="journal article" date="2014" name="Genome Announc.">
        <title>Draft genome sequence of Weissella oryzae SG25T, isolated from fermented rice grains.</title>
        <authorList>
            <person name="Tanizawa Y."/>
            <person name="Fujisawa T."/>
            <person name="Mochizuki T."/>
            <person name="Kaminuma E."/>
            <person name="Suzuki Y."/>
            <person name="Nakamura Y."/>
            <person name="Tohno M."/>
        </authorList>
    </citation>
    <scope>NUCLEOTIDE SEQUENCE [LARGE SCALE GENOMIC DNA]</scope>
    <source>
        <strain evidence="2">DSM 25784 / JCM 18191 / LMG 30913 / SG25</strain>
    </source>
</reference>
<dbReference type="OrthoDB" id="5114842at2"/>
<organism evidence="1 2">
    <name type="scientific">Weissella oryzae (strain DSM 25784 / JCM 18191 / LMG 30913 / SG25)</name>
    <dbReference type="NCBI Taxonomy" id="1329250"/>
    <lineage>
        <taxon>Bacteria</taxon>
        <taxon>Bacillati</taxon>
        <taxon>Bacillota</taxon>
        <taxon>Bacilli</taxon>
        <taxon>Lactobacillales</taxon>
        <taxon>Lactobacillaceae</taxon>
        <taxon>Weissella</taxon>
    </lineage>
</organism>
<dbReference type="Pfam" id="PF05866">
    <property type="entry name" value="RusA"/>
    <property type="match status" value="1"/>
</dbReference>
<sequence>MQWHYEIALAPQQQERPRFSRRGNFTSVYDPPKTAKFKKLLRAVGLGLAKTSNISVADVPLRLEVTFYREIPKATTKWQRALIKADKWFPVKKPDLSNYLKAFEDGLNGVFWHDDNQIVEIVAKKLYSDKPCIVVDVIELEQGTKEDVKGLVNRSES</sequence>
<dbReference type="GO" id="GO:0000287">
    <property type="term" value="F:magnesium ion binding"/>
    <property type="evidence" value="ECO:0007669"/>
    <property type="project" value="InterPro"/>
</dbReference>
<dbReference type="InterPro" id="IPR008822">
    <property type="entry name" value="Endonuclease_RusA-like"/>
</dbReference>
<dbReference type="STRING" id="1329250.WOSG25_041540"/>
<gene>
    <name evidence="1" type="ORF">WOSG25_041540</name>
</gene>
<dbReference type="EMBL" id="DF820487">
    <property type="protein sequence ID" value="GAK30713.1"/>
    <property type="molecule type" value="Genomic_DNA"/>
</dbReference>
<proteinExistence type="predicted"/>
<dbReference type="Gene3D" id="3.30.1330.70">
    <property type="entry name" value="Holliday junction resolvase RusA"/>
    <property type="match status" value="1"/>
</dbReference>
<accession>A0A069CU09</accession>
<name>A0A069CU09_WEIOS</name>